<organism evidence="1 2">
    <name type="scientific">Persea americana</name>
    <name type="common">Avocado</name>
    <dbReference type="NCBI Taxonomy" id="3435"/>
    <lineage>
        <taxon>Eukaryota</taxon>
        <taxon>Viridiplantae</taxon>
        <taxon>Streptophyta</taxon>
        <taxon>Embryophyta</taxon>
        <taxon>Tracheophyta</taxon>
        <taxon>Spermatophyta</taxon>
        <taxon>Magnoliopsida</taxon>
        <taxon>Magnoliidae</taxon>
        <taxon>Laurales</taxon>
        <taxon>Lauraceae</taxon>
        <taxon>Persea</taxon>
    </lineage>
</organism>
<dbReference type="Proteomes" id="UP001234297">
    <property type="component" value="Chromosome 3"/>
</dbReference>
<name>A0ACC2LUM0_PERAE</name>
<reference evidence="1 2" key="1">
    <citation type="journal article" date="2022" name="Hortic Res">
        <title>A haplotype resolved chromosomal level avocado genome allows analysis of novel avocado genes.</title>
        <authorList>
            <person name="Nath O."/>
            <person name="Fletcher S.J."/>
            <person name="Hayward A."/>
            <person name="Shaw L.M."/>
            <person name="Masouleh A.K."/>
            <person name="Furtado A."/>
            <person name="Henry R.J."/>
            <person name="Mitter N."/>
        </authorList>
    </citation>
    <scope>NUCLEOTIDE SEQUENCE [LARGE SCALE GENOMIC DNA]</scope>
    <source>
        <strain evidence="2">cv. Hass</strain>
    </source>
</reference>
<dbReference type="EMBL" id="CM056811">
    <property type="protein sequence ID" value="KAJ8636734.1"/>
    <property type="molecule type" value="Genomic_DNA"/>
</dbReference>
<comment type="caution">
    <text evidence="1">The sequence shown here is derived from an EMBL/GenBank/DDBJ whole genome shotgun (WGS) entry which is preliminary data.</text>
</comment>
<gene>
    <name evidence="1" type="ORF">MRB53_011001</name>
</gene>
<evidence type="ECO:0000313" key="1">
    <source>
        <dbReference type="EMBL" id="KAJ8636734.1"/>
    </source>
</evidence>
<proteinExistence type="predicted"/>
<sequence>MASCCLFFFLSGGMDFRPKPLSQQRAPVATGDSSGGRQFWAVAWRAARSAVVVVLPDLLSLFSSQFPQYDSGRWRG</sequence>
<accession>A0ACC2LUM0</accession>
<keyword evidence="2" id="KW-1185">Reference proteome</keyword>
<protein>
    <submittedName>
        <fullName evidence="1">Uncharacterized protein</fullName>
    </submittedName>
</protein>
<evidence type="ECO:0000313" key="2">
    <source>
        <dbReference type="Proteomes" id="UP001234297"/>
    </source>
</evidence>